<feature type="transmembrane region" description="Helical" evidence="1">
    <location>
        <begin position="59"/>
        <end position="77"/>
    </location>
</feature>
<name>A0A699ZFT5_HAELA</name>
<comment type="caution">
    <text evidence="2">The sequence shown here is derived from an EMBL/GenBank/DDBJ whole genome shotgun (WGS) entry which is preliminary data.</text>
</comment>
<keyword evidence="1" id="KW-1133">Transmembrane helix</keyword>
<gene>
    <name evidence="2" type="ORF">HaLaN_14461</name>
</gene>
<sequence>MAMAPARNANPWASIQRYMVEWDIGVPAAAIPDKQNSFYQEQHSGPPTPLEKRGCPFHAVYFSHIALCVAMAGIASLKPKKLKCFFNAPTPLLMLRLEQPHIS</sequence>
<reference evidence="2 3" key="1">
    <citation type="submission" date="2020-02" db="EMBL/GenBank/DDBJ databases">
        <title>Draft genome sequence of Haematococcus lacustris strain NIES-144.</title>
        <authorList>
            <person name="Morimoto D."/>
            <person name="Nakagawa S."/>
            <person name="Yoshida T."/>
            <person name="Sawayama S."/>
        </authorList>
    </citation>
    <scope>NUCLEOTIDE SEQUENCE [LARGE SCALE GENOMIC DNA]</scope>
    <source>
        <strain evidence="2 3">NIES-144</strain>
    </source>
</reference>
<keyword evidence="1" id="KW-0812">Transmembrane</keyword>
<proteinExistence type="predicted"/>
<evidence type="ECO:0000313" key="3">
    <source>
        <dbReference type="Proteomes" id="UP000485058"/>
    </source>
</evidence>
<keyword evidence="1" id="KW-0472">Membrane</keyword>
<keyword evidence="3" id="KW-1185">Reference proteome</keyword>
<organism evidence="2 3">
    <name type="scientific">Haematococcus lacustris</name>
    <name type="common">Green alga</name>
    <name type="synonym">Haematococcus pluvialis</name>
    <dbReference type="NCBI Taxonomy" id="44745"/>
    <lineage>
        <taxon>Eukaryota</taxon>
        <taxon>Viridiplantae</taxon>
        <taxon>Chlorophyta</taxon>
        <taxon>core chlorophytes</taxon>
        <taxon>Chlorophyceae</taxon>
        <taxon>CS clade</taxon>
        <taxon>Chlamydomonadales</taxon>
        <taxon>Haematococcaceae</taxon>
        <taxon>Haematococcus</taxon>
    </lineage>
</organism>
<evidence type="ECO:0000256" key="1">
    <source>
        <dbReference type="SAM" id="Phobius"/>
    </source>
</evidence>
<dbReference type="AlphaFoldDB" id="A0A699ZFT5"/>
<evidence type="ECO:0000313" key="2">
    <source>
        <dbReference type="EMBL" id="GFH17764.1"/>
    </source>
</evidence>
<dbReference type="Proteomes" id="UP000485058">
    <property type="component" value="Unassembled WGS sequence"/>
</dbReference>
<dbReference type="EMBL" id="BLLF01001197">
    <property type="protein sequence ID" value="GFH17764.1"/>
    <property type="molecule type" value="Genomic_DNA"/>
</dbReference>
<accession>A0A699ZFT5</accession>
<protein>
    <submittedName>
        <fullName evidence="2">Uncharacterized protein</fullName>
    </submittedName>
</protein>